<reference evidence="1 2" key="1">
    <citation type="submission" date="2019-01" db="EMBL/GenBank/DDBJ databases">
        <title>Sequencing of cultivated peanut Arachis hypogaea provides insights into genome evolution and oil improvement.</title>
        <authorList>
            <person name="Chen X."/>
        </authorList>
    </citation>
    <scope>NUCLEOTIDE SEQUENCE [LARGE SCALE GENOMIC DNA]</scope>
    <source>
        <strain evidence="2">cv. Fuhuasheng</strain>
        <tissue evidence="1">Leaves</tissue>
    </source>
</reference>
<organism evidence="1 2">
    <name type="scientific">Arachis hypogaea</name>
    <name type="common">Peanut</name>
    <dbReference type="NCBI Taxonomy" id="3818"/>
    <lineage>
        <taxon>Eukaryota</taxon>
        <taxon>Viridiplantae</taxon>
        <taxon>Streptophyta</taxon>
        <taxon>Embryophyta</taxon>
        <taxon>Tracheophyta</taxon>
        <taxon>Spermatophyta</taxon>
        <taxon>Magnoliopsida</taxon>
        <taxon>eudicotyledons</taxon>
        <taxon>Gunneridae</taxon>
        <taxon>Pentapetalae</taxon>
        <taxon>rosids</taxon>
        <taxon>fabids</taxon>
        <taxon>Fabales</taxon>
        <taxon>Fabaceae</taxon>
        <taxon>Papilionoideae</taxon>
        <taxon>50 kb inversion clade</taxon>
        <taxon>dalbergioids sensu lato</taxon>
        <taxon>Dalbergieae</taxon>
        <taxon>Pterocarpus clade</taxon>
        <taxon>Arachis</taxon>
    </lineage>
</organism>
<gene>
    <name evidence="1" type="ORF">Ahy_A01g003356</name>
</gene>
<evidence type="ECO:0008006" key="3">
    <source>
        <dbReference type="Google" id="ProtNLM"/>
    </source>
</evidence>
<name>A0A445ETC5_ARAHY</name>
<comment type="caution">
    <text evidence="1">The sequence shown here is derived from an EMBL/GenBank/DDBJ whole genome shotgun (WGS) entry which is preliminary data.</text>
</comment>
<dbReference type="AlphaFoldDB" id="A0A445ETC5"/>
<evidence type="ECO:0000313" key="1">
    <source>
        <dbReference type="EMBL" id="RYR78533.1"/>
    </source>
</evidence>
<proteinExistence type="predicted"/>
<keyword evidence="2" id="KW-1185">Reference proteome</keyword>
<accession>A0A445ETC5</accession>
<evidence type="ECO:0000313" key="2">
    <source>
        <dbReference type="Proteomes" id="UP000289738"/>
    </source>
</evidence>
<dbReference type="Proteomes" id="UP000289738">
    <property type="component" value="Chromosome A01"/>
</dbReference>
<sequence>MDFLEFSPSTIAAAALLYVTDQYVDDLKLYGFHKNIRIDMVQKCHNLMKQTIQRSEYILPKTTLQLMPRSPTCVLDLADMQDNHSATHK</sequence>
<dbReference type="EMBL" id="SDMP01000001">
    <property type="protein sequence ID" value="RYR78533.1"/>
    <property type="molecule type" value="Genomic_DNA"/>
</dbReference>
<protein>
    <recommendedName>
        <fullName evidence="3">B-like cyclin</fullName>
    </recommendedName>
</protein>